<reference evidence="1 2" key="1">
    <citation type="journal article" date="2020" name="Mol. Biol. Evol.">
        <title>Distinct Expression and Methylation Patterns for Genes with Different Fates following a Single Whole-Genome Duplication in Flowering Plants.</title>
        <authorList>
            <person name="Shi T."/>
            <person name="Rahmani R.S."/>
            <person name="Gugger P.F."/>
            <person name="Wang M."/>
            <person name="Li H."/>
            <person name="Zhang Y."/>
            <person name="Li Z."/>
            <person name="Wang Q."/>
            <person name="Van de Peer Y."/>
            <person name="Marchal K."/>
            <person name="Chen J."/>
        </authorList>
    </citation>
    <scope>NUCLEOTIDE SEQUENCE [LARGE SCALE GENOMIC DNA]</scope>
    <source>
        <tissue evidence="1">Leaf</tissue>
    </source>
</reference>
<dbReference type="Proteomes" id="UP000607653">
    <property type="component" value="Unassembled WGS sequence"/>
</dbReference>
<accession>A0A823A010</accession>
<gene>
    <name evidence="1" type="ORF">HUJ06_018882</name>
</gene>
<organism evidence="1 2">
    <name type="scientific">Nelumbo nucifera</name>
    <name type="common">Sacred lotus</name>
    <dbReference type="NCBI Taxonomy" id="4432"/>
    <lineage>
        <taxon>Eukaryota</taxon>
        <taxon>Viridiplantae</taxon>
        <taxon>Streptophyta</taxon>
        <taxon>Embryophyta</taxon>
        <taxon>Tracheophyta</taxon>
        <taxon>Spermatophyta</taxon>
        <taxon>Magnoliopsida</taxon>
        <taxon>Proteales</taxon>
        <taxon>Nelumbonaceae</taxon>
        <taxon>Nelumbo</taxon>
    </lineage>
</organism>
<protein>
    <submittedName>
        <fullName evidence="1">Uncharacterized protein</fullName>
    </submittedName>
</protein>
<comment type="caution">
    <text evidence="1">The sequence shown here is derived from an EMBL/GenBank/DDBJ whole genome shotgun (WGS) entry which is preliminary data.</text>
</comment>
<proteinExistence type="predicted"/>
<keyword evidence="2" id="KW-1185">Reference proteome</keyword>
<sequence length="71" mass="8299">MRMLEAFYPGPYCHSSSMQFLSYLQSANCENGLYTMHPSTQAMMLCRMETMLPRKYQMLLLQLSHDDLLAK</sequence>
<evidence type="ECO:0000313" key="1">
    <source>
        <dbReference type="EMBL" id="DAD48945.1"/>
    </source>
</evidence>
<evidence type="ECO:0000313" key="2">
    <source>
        <dbReference type="Proteomes" id="UP000607653"/>
    </source>
</evidence>
<dbReference type="EMBL" id="DUZY01000008">
    <property type="protein sequence ID" value="DAD48945.1"/>
    <property type="molecule type" value="Genomic_DNA"/>
</dbReference>
<name>A0A823A010_NELNU</name>
<dbReference type="AlphaFoldDB" id="A0A823A010"/>